<feature type="domain" description="Fumarylacetoacetase-like C-terminal" evidence="3">
    <location>
        <begin position="6"/>
        <end position="193"/>
    </location>
</feature>
<gene>
    <name evidence="4" type="ORF">FA727_00625</name>
</gene>
<evidence type="ECO:0000313" key="4">
    <source>
        <dbReference type="EMBL" id="TKC18098.1"/>
    </source>
</evidence>
<keyword evidence="4" id="KW-0378">Hydrolase</keyword>
<dbReference type="InterPro" id="IPR036663">
    <property type="entry name" value="Fumarylacetoacetase_C_sf"/>
</dbReference>
<sequence length="206" mass="23505">MDIRNIFCIGRNYAAHATELGNAIPESPILFSKPTHALVKADGKEVLFPSDQGEIHHELEIVLYIGKKVRDDFKVDDVVTKMALGIDFTLRDLQFDLKKKGYPWLRAKGFKNSAIITEFWDFPGTEACKETNFSLLKNGERVQHGNIKLMMFDFQSMLEHIHQEFGLDEGDIVYTGTPEGVGPISNKEEFVLQWGNEEKGRFIVRQ</sequence>
<organism evidence="4 5">
    <name type="scientific">Robertmurraya kyonggiensis</name>
    <dbReference type="NCBI Taxonomy" id="1037680"/>
    <lineage>
        <taxon>Bacteria</taxon>
        <taxon>Bacillati</taxon>
        <taxon>Bacillota</taxon>
        <taxon>Bacilli</taxon>
        <taxon>Bacillales</taxon>
        <taxon>Bacillaceae</taxon>
        <taxon>Robertmurraya</taxon>
    </lineage>
</organism>
<protein>
    <submittedName>
        <fullName evidence="4">Fumarylacetoacetate hydrolase family protein</fullName>
    </submittedName>
</protein>
<keyword evidence="2" id="KW-0479">Metal-binding</keyword>
<dbReference type="AlphaFoldDB" id="A0A4U1D7P3"/>
<evidence type="ECO:0000313" key="5">
    <source>
        <dbReference type="Proteomes" id="UP000307756"/>
    </source>
</evidence>
<comment type="caution">
    <text evidence="4">The sequence shown here is derived from an EMBL/GenBank/DDBJ whole genome shotgun (WGS) entry which is preliminary data.</text>
</comment>
<accession>A0A4U1D7P3</accession>
<comment type="similarity">
    <text evidence="1">Belongs to the FAH family.</text>
</comment>
<evidence type="ECO:0000259" key="3">
    <source>
        <dbReference type="Pfam" id="PF01557"/>
    </source>
</evidence>
<dbReference type="RefSeq" id="WP_136828815.1">
    <property type="nucleotide sequence ID" value="NZ_SWBM01000001.1"/>
</dbReference>
<dbReference type="SUPFAM" id="SSF56529">
    <property type="entry name" value="FAH"/>
    <property type="match status" value="1"/>
</dbReference>
<evidence type="ECO:0000256" key="1">
    <source>
        <dbReference type="ARBA" id="ARBA00010211"/>
    </source>
</evidence>
<reference evidence="4 5" key="1">
    <citation type="journal article" date="2011" name="J. Microbiol.">
        <title>Bacillus kyonggiensis sp. nov., isolated from soil of a lettuce field.</title>
        <authorList>
            <person name="Dong K."/>
            <person name="Lee S."/>
        </authorList>
    </citation>
    <scope>NUCLEOTIDE SEQUENCE [LARGE SCALE GENOMIC DNA]</scope>
    <source>
        <strain evidence="4 5">NB22</strain>
    </source>
</reference>
<proteinExistence type="inferred from homology"/>
<dbReference type="Proteomes" id="UP000307756">
    <property type="component" value="Unassembled WGS sequence"/>
</dbReference>
<dbReference type="EMBL" id="SWBM01000001">
    <property type="protein sequence ID" value="TKC18098.1"/>
    <property type="molecule type" value="Genomic_DNA"/>
</dbReference>
<dbReference type="OrthoDB" id="9805307at2"/>
<dbReference type="Pfam" id="PF01557">
    <property type="entry name" value="FAA_hydrolase"/>
    <property type="match status" value="1"/>
</dbReference>
<dbReference type="GO" id="GO:0018773">
    <property type="term" value="F:acetylpyruvate hydrolase activity"/>
    <property type="evidence" value="ECO:0007669"/>
    <property type="project" value="TreeGrafter"/>
</dbReference>
<dbReference type="Gene3D" id="3.90.850.10">
    <property type="entry name" value="Fumarylacetoacetase-like, C-terminal domain"/>
    <property type="match status" value="1"/>
</dbReference>
<dbReference type="GO" id="GO:0046872">
    <property type="term" value="F:metal ion binding"/>
    <property type="evidence" value="ECO:0007669"/>
    <property type="project" value="UniProtKB-KW"/>
</dbReference>
<keyword evidence="5" id="KW-1185">Reference proteome</keyword>
<evidence type="ECO:0000256" key="2">
    <source>
        <dbReference type="ARBA" id="ARBA00022723"/>
    </source>
</evidence>
<name>A0A4U1D7P3_9BACI</name>
<dbReference type="InterPro" id="IPR011234">
    <property type="entry name" value="Fumarylacetoacetase-like_C"/>
</dbReference>
<dbReference type="PANTHER" id="PTHR11820">
    <property type="entry name" value="ACYLPYRUVASE"/>
    <property type="match status" value="1"/>
</dbReference>
<dbReference type="PANTHER" id="PTHR11820:SF7">
    <property type="entry name" value="ACYLPYRUVASE FAHD1, MITOCHONDRIAL"/>
    <property type="match status" value="1"/>
</dbReference>